<sequence>MENTSAENIYERISSDSYVIYDIPGPSGDELLRKSREENLNRPSTILLENETYTTTPRRRENKENPNRATSFLLENDQYRSTDKINVADTDSNEQELIDHNENFMCSNDQDKTTGEENAYSIIQLYDSVKNVGNDPNEYEYLNTYAELEPNAEENLLDNHNKNEKGKKKKKQKKRQN</sequence>
<dbReference type="EMBL" id="JAPWTJ010002192">
    <property type="protein sequence ID" value="KAJ8967386.1"/>
    <property type="molecule type" value="Genomic_DNA"/>
</dbReference>
<feature type="compositionally biased region" description="Basic residues" evidence="1">
    <location>
        <begin position="165"/>
        <end position="177"/>
    </location>
</feature>
<proteinExistence type="predicted"/>
<feature type="region of interest" description="Disordered" evidence="1">
    <location>
        <begin position="152"/>
        <end position="177"/>
    </location>
</feature>
<keyword evidence="3" id="KW-1185">Reference proteome</keyword>
<gene>
    <name evidence="2" type="ORF">NQ317_018531</name>
</gene>
<evidence type="ECO:0000313" key="2">
    <source>
        <dbReference type="EMBL" id="KAJ8967386.1"/>
    </source>
</evidence>
<dbReference type="Proteomes" id="UP001162164">
    <property type="component" value="Unassembled WGS sequence"/>
</dbReference>
<organism evidence="2 3">
    <name type="scientific">Molorchus minor</name>
    <dbReference type="NCBI Taxonomy" id="1323400"/>
    <lineage>
        <taxon>Eukaryota</taxon>
        <taxon>Metazoa</taxon>
        <taxon>Ecdysozoa</taxon>
        <taxon>Arthropoda</taxon>
        <taxon>Hexapoda</taxon>
        <taxon>Insecta</taxon>
        <taxon>Pterygota</taxon>
        <taxon>Neoptera</taxon>
        <taxon>Endopterygota</taxon>
        <taxon>Coleoptera</taxon>
        <taxon>Polyphaga</taxon>
        <taxon>Cucujiformia</taxon>
        <taxon>Chrysomeloidea</taxon>
        <taxon>Cerambycidae</taxon>
        <taxon>Lamiinae</taxon>
        <taxon>Monochamini</taxon>
        <taxon>Molorchus</taxon>
    </lineage>
</organism>
<protein>
    <submittedName>
        <fullName evidence="2">Uncharacterized protein</fullName>
    </submittedName>
</protein>
<comment type="caution">
    <text evidence="2">The sequence shown here is derived from an EMBL/GenBank/DDBJ whole genome shotgun (WGS) entry which is preliminary data.</text>
</comment>
<name>A0ABQ9IW49_9CUCU</name>
<reference evidence="2" key="1">
    <citation type="journal article" date="2023" name="Insect Mol. Biol.">
        <title>Genome sequencing provides insights into the evolution of gene families encoding plant cell wall-degrading enzymes in longhorned beetles.</title>
        <authorList>
            <person name="Shin N.R."/>
            <person name="Okamura Y."/>
            <person name="Kirsch R."/>
            <person name="Pauchet Y."/>
        </authorList>
    </citation>
    <scope>NUCLEOTIDE SEQUENCE</scope>
    <source>
        <strain evidence="2">MMC_N1</strain>
    </source>
</reference>
<evidence type="ECO:0000256" key="1">
    <source>
        <dbReference type="SAM" id="MobiDB-lite"/>
    </source>
</evidence>
<accession>A0ABQ9IW49</accession>
<evidence type="ECO:0000313" key="3">
    <source>
        <dbReference type="Proteomes" id="UP001162164"/>
    </source>
</evidence>